<gene>
    <name evidence="1" type="ORF">DL897_14550</name>
</gene>
<evidence type="ECO:0000313" key="1">
    <source>
        <dbReference type="EMBL" id="RAL22028.1"/>
    </source>
</evidence>
<comment type="caution">
    <text evidence="1">The sequence shown here is derived from an EMBL/GenBank/DDBJ whole genome shotgun (WGS) entry which is preliminary data.</text>
</comment>
<name>A0A364K1W8_9BACL</name>
<reference evidence="1 2" key="1">
    <citation type="submission" date="2018-06" db="EMBL/GenBank/DDBJ databases">
        <title>Thermoflavimicrobium daqus sp. nov., a thermophilic microbe isolated from Moutai-flavour Daqu.</title>
        <authorList>
            <person name="Wang X."/>
            <person name="Zhou H."/>
        </authorList>
    </citation>
    <scope>NUCLEOTIDE SEQUENCE [LARGE SCALE GENOMIC DNA]</scope>
    <source>
        <strain evidence="1 2">FBKL4.011</strain>
    </source>
</reference>
<keyword evidence="2" id="KW-1185">Reference proteome</keyword>
<protein>
    <recommendedName>
        <fullName evidence="3">DUF2935 domain-containing protein</fullName>
    </recommendedName>
</protein>
<dbReference type="OrthoDB" id="1633927at2"/>
<evidence type="ECO:0008006" key="3">
    <source>
        <dbReference type="Google" id="ProtNLM"/>
    </source>
</evidence>
<dbReference type="Pfam" id="PF11155">
    <property type="entry name" value="DUF2935"/>
    <property type="match status" value="2"/>
</dbReference>
<evidence type="ECO:0000313" key="2">
    <source>
        <dbReference type="Proteomes" id="UP000251213"/>
    </source>
</evidence>
<dbReference type="SUPFAM" id="SSF158430">
    <property type="entry name" value="Bacillus cereus metalloprotein-like"/>
    <property type="match status" value="2"/>
</dbReference>
<dbReference type="Proteomes" id="UP000251213">
    <property type="component" value="Unassembled WGS sequence"/>
</dbReference>
<organism evidence="1 2">
    <name type="scientific">Thermoflavimicrobium daqui</name>
    <dbReference type="NCBI Taxonomy" id="2137476"/>
    <lineage>
        <taxon>Bacteria</taxon>
        <taxon>Bacillati</taxon>
        <taxon>Bacillota</taxon>
        <taxon>Bacilli</taxon>
        <taxon>Bacillales</taxon>
        <taxon>Thermoactinomycetaceae</taxon>
        <taxon>Thermoflavimicrobium</taxon>
    </lineage>
</organism>
<proteinExistence type="predicted"/>
<dbReference type="EMBL" id="QJKK01000010">
    <property type="protein sequence ID" value="RAL22028.1"/>
    <property type="molecule type" value="Genomic_DNA"/>
</dbReference>
<reference evidence="1 2" key="2">
    <citation type="submission" date="2018-06" db="EMBL/GenBank/DDBJ databases">
        <authorList>
            <person name="Zhirakovskaya E."/>
        </authorList>
    </citation>
    <scope>NUCLEOTIDE SEQUENCE [LARGE SCALE GENOMIC DNA]</scope>
    <source>
        <strain evidence="1 2">FBKL4.011</strain>
    </source>
</reference>
<sequence>MNRRFTPWEEHEFWLRILRDHAYFVYDYLSPKEKYWTQMAKAYIDQFTWLRKHLKQLPKNAPVSSAEMILLANQIYPIACKYYHYEGRIQHLRIYNQIQFNLPPTYFNGTLDENAEYLRLLEYYLHGQNPPLLPFERFLDLWLFDQEGHALLLIHGLDSTEEELMDQVRKVVLKFRYYQLKNKQFAGYMRFTRPLFPAQVKFVHQIIRDVSAFTQLVSKVVHQYKDNKVINSLSLRFLEHHFPESCYFLHKLMLYLPEEERENIDCSLYPPYFYWNTI</sequence>
<dbReference type="Gene3D" id="1.20.1260.120">
    <property type="entry name" value="Protein of unknown function DUF2935"/>
    <property type="match status" value="1"/>
</dbReference>
<dbReference type="InterPro" id="IPR021328">
    <property type="entry name" value="CotB-like"/>
</dbReference>
<dbReference type="AlphaFoldDB" id="A0A364K1W8"/>
<accession>A0A364K1W8</accession>
<dbReference type="RefSeq" id="WP_113659871.1">
    <property type="nucleotide sequence ID" value="NZ_KZ845672.1"/>
</dbReference>